<dbReference type="GO" id="GO:0004674">
    <property type="term" value="F:protein serine/threonine kinase activity"/>
    <property type="evidence" value="ECO:0007669"/>
    <property type="project" value="UniProtKB-KW"/>
</dbReference>
<dbReference type="EC" id="2.7.11.1" evidence="1"/>
<evidence type="ECO:0000256" key="4">
    <source>
        <dbReference type="ARBA" id="ARBA00022741"/>
    </source>
</evidence>
<evidence type="ECO:0000313" key="9">
    <source>
        <dbReference type="Proteomes" id="UP000636960"/>
    </source>
</evidence>
<dbReference type="InterPro" id="IPR011048">
    <property type="entry name" value="Haem_d1_sf"/>
</dbReference>
<dbReference type="GO" id="GO:0005524">
    <property type="term" value="F:ATP binding"/>
    <property type="evidence" value="ECO:0007669"/>
    <property type="project" value="UniProtKB-KW"/>
</dbReference>
<keyword evidence="3" id="KW-0808">Transferase</keyword>
<dbReference type="SUPFAM" id="SSF51004">
    <property type="entry name" value="C-terminal (heme d1) domain of cytochrome cd1-nitrite reductase"/>
    <property type="match status" value="1"/>
</dbReference>
<keyword evidence="6" id="KW-0067">ATP-binding</keyword>
<evidence type="ECO:0000256" key="2">
    <source>
        <dbReference type="ARBA" id="ARBA00022527"/>
    </source>
</evidence>
<dbReference type="SUPFAM" id="SSF56112">
    <property type="entry name" value="Protein kinase-like (PK-like)"/>
    <property type="match status" value="1"/>
</dbReference>
<dbReference type="RefSeq" id="WP_203789568.1">
    <property type="nucleotide sequence ID" value="NZ_BOMV01000098.1"/>
</dbReference>
<dbReference type="PROSITE" id="PS50011">
    <property type="entry name" value="PROTEIN_KINASE_DOM"/>
    <property type="match status" value="1"/>
</dbReference>
<feature type="domain" description="Protein kinase" evidence="7">
    <location>
        <begin position="507"/>
        <end position="775"/>
    </location>
</feature>
<evidence type="ECO:0000256" key="1">
    <source>
        <dbReference type="ARBA" id="ARBA00012513"/>
    </source>
</evidence>
<dbReference type="SMART" id="SM00220">
    <property type="entry name" value="S_TKc"/>
    <property type="match status" value="1"/>
</dbReference>
<dbReference type="Gene3D" id="1.10.510.10">
    <property type="entry name" value="Transferase(Phosphotransferase) domain 1"/>
    <property type="match status" value="1"/>
</dbReference>
<evidence type="ECO:0000313" key="8">
    <source>
        <dbReference type="EMBL" id="GIF01099.1"/>
    </source>
</evidence>
<dbReference type="Proteomes" id="UP000636960">
    <property type="component" value="Unassembled WGS sequence"/>
</dbReference>
<evidence type="ECO:0000256" key="5">
    <source>
        <dbReference type="ARBA" id="ARBA00022777"/>
    </source>
</evidence>
<evidence type="ECO:0000259" key="7">
    <source>
        <dbReference type="PROSITE" id="PS50011"/>
    </source>
</evidence>
<dbReference type="EMBL" id="BOMV01000098">
    <property type="protein sequence ID" value="GIF01099.1"/>
    <property type="molecule type" value="Genomic_DNA"/>
</dbReference>
<dbReference type="PANTHER" id="PTHR43289">
    <property type="entry name" value="MITOGEN-ACTIVATED PROTEIN KINASE KINASE KINASE 20-RELATED"/>
    <property type="match status" value="1"/>
</dbReference>
<dbReference type="PANTHER" id="PTHR43289:SF6">
    <property type="entry name" value="SERINE_THREONINE-PROTEIN KINASE NEKL-3"/>
    <property type="match status" value="1"/>
</dbReference>
<comment type="caution">
    <text evidence="8">The sequence shown here is derived from an EMBL/GenBank/DDBJ whole genome shotgun (WGS) entry which is preliminary data.</text>
</comment>
<accession>A0A919K6R3</accession>
<sequence length="927" mass="99552">MKPIFDNNLNALIAAYGEVRESPSSPDRGRRIADLIADLCASSGLEPVQRPGDLPVLALRHEGATVLIVAVSNEHPMTCDEVRALVGTARDPDGSDTVVVLSMSGFDLPGTPPARVPARTVLWDGTHLEAALCGLLTMPDLLESSLRSAQLHAVPGPTLAASLTTPETGGPARMRTPDLLPPPWPLFTHPSAGVPAQLALVGEDGWERSSGIAALDENRLLITTAAGLVQLDTAHGTTSWLIRLPGCVNDALVQPDGSVLVVCHHAIGRVSDGAVVAVAGGFTGDVHLIAGPDGDTWVLSGIGHMYGPQAESLALTRIGDQVGQQHRYDIDFPANVHTAGWLTGRKFFIAAAGHCAVIDLDRRTTVIEEDWIESPHAYRAHLVVAGPRRVITASGSHTGLGVALTSTDPTTRSNRLLAEITVNAVHGLCTTPGGSGYLWGDVHAGRHGSHDPWPVLVRLPKLVHAGTNVVDAATGRSSPAVDKEPAMPPDPYDAVRQAASGDRKAYALDPKPIDDGGQAVVFGARHKPTGIRVAFKKRSSDTDDAVARMKREVDIAHALGDNPHVMPVLDHGAGYKWFVMPLADNSAATCRQNLSTTEGLRELVTAICDGLRPAHQLGWIHRDLKPANLLHRDGVWAVADWGLGRRPRGQTTDPRRTRVGAPLGTEGFAAPELSTDAHQAGPAADIYSIGQIIGWAIRGTWPLANIPLLPDSGPWRHIAKQATQHDPARRPATVDALLELIRTELDHDQPDSSEPAQQLLTAANDGDDTAASDLFALAARHVHDLAFHSEILSRLDGQAIHAGVASDPARAREIVVALREHLTDSGQLHYTDADRIITFLHHIQVWAAEAEEWDLLQDTAETVLAWDERWDQWTPQKQIRLWMASLSGDAAAVVAGALRREPGAARHFEEILENRRVDERIRRAVRL</sequence>
<protein>
    <recommendedName>
        <fullName evidence="1">non-specific serine/threonine protein kinase</fullName>
        <ecNumber evidence="1">2.7.11.1</ecNumber>
    </recommendedName>
</protein>
<keyword evidence="5" id="KW-0418">Kinase</keyword>
<organism evidence="8 9">
    <name type="scientific">Paractinoplanes rishiriensis</name>
    <dbReference type="NCBI Taxonomy" id="1050105"/>
    <lineage>
        <taxon>Bacteria</taxon>
        <taxon>Bacillati</taxon>
        <taxon>Actinomycetota</taxon>
        <taxon>Actinomycetes</taxon>
        <taxon>Micromonosporales</taxon>
        <taxon>Micromonosporaceae</taxon>
        <taxon>Paractinoplanes</taxon>
    </lineage>
</organism>
<gene>
    <name evidence="8" type="ORF">Ari01nite_85630</name>
</gene>
<evidence type="ECO:0000256" key="6">
    <source>
        <dbReference type="ARBA" id="ARBA00022840"/>
    </source>
</evidence>
<reference evidence="8" key="1">
    <citation type="submission" date="2021-01" db="EMBL/GenBank/DDBJ databases">
        <title>Whole genome shotgun sequence of Actinoplanes rishiriensis NBRC 108556.</title>
        <authorList>
            <person name="Komaki H."/>
            <person name="Tamura T."/>
        </authorList>
    </citation>
    <scope>NUCLEOTIDE SEQUENCE</scope>
    <source>
        <strain evidence="8">NBRC 108556</strain>
    </source>
</reference>
<keyword evidence="2" id="KW-0723">Serine/threonine-protein kinase</keyword>
<keyword evidence="9" id="KW-1185">Reference proteome</keyword>
<proteinExistence type="predicted"/>
<dbReference type="Pfam" id="PF00069">
    <property type="entry name" value="Pkinase"/>
    <property type="match status" value="1"/>
</dbReference>
<keyword evidence="4" id="KW-0547">Nucleotide-binding</keyword>
<dbReference type="InterPro" id="IPR000719">
    <property type="entry name" value="Prot_kinase_dom"/>
</dbReference>
<evidence type="ECO:0000256" key="3">
    <source>
        <dbReference type="ARBA" id="ARBA00022679"/>
    </source>
</evidence>
<dbReference type="AlphaFoldDB" id="A0A919K6R3"/>
<name>A0A919K6R3_9ACTN</name>
<dbReference type="InterPro" id="IPR011009">
    <property type="entry name" value="Kinase-like_dom_sf"/>
</dbReference>